<dbReference type="RefSeq" id="WP_120163456.1">
    <property type="nucleotide sequence ID" value="NZ_NSDJ01000001.1"/>
</dbReference>
<name>A0ABX9Q041_9GAMM</name>
<accession>A0ABX9Q041</accession>
<gene>
    <name evidence="1" type="ORF">CKQ54_13150</name>
</gene>
<proteinExistence type="predicted"/>
<organism evidence="1 2">
    <name type="scientific">Rahnella variigena</name>
    <dbReference type="NCBI Taxonomy" id="574964"/>
    <lineage>
        <taxon>Bacteria</taxon>
        <taxon>Pseudomonadati</taxon>
        <taxon>Pseudomonadota</taxon>
        <taxon>Gammaproteobacteria</taxon>
        <taxon>Enterobacterales</taxon>
        <taxon>Yersiniaceae</taxon>
        <taxon>Rahnella</taxon>
    </lineage>
</organism>
<dbReference type="EMBL" id="NSDJ01000001">
    <property type="protein sequence ID" value="RKF69253.1"/>
    <property type="molecule type" value="Genomic_DNA"/>
</dbReference>
<evidence type="ECO:0008006" key="3">
    <source>
        <dbReference type="Google" id="ProtNLM"/>
    </source>
</evidence>
<sequence>MNIFLNNLVTLNQIILQNAREQFPDISEKHLRYRAVQAVQADDLAAKVCTEVVSGETRYEIATSTDGTSWKMMLNFTLSRQVPQIPYVVLSYSTFGNPEEMIFDKVLKAGTDNTYEAELELNELSQRDALLRALSDFDAQTTLVIAITTDHSIINTITDPKVFYFAQNYYPYIYQGILPPPARLQLTLLPLVYHNVAYNYYQDYVLKSYLYYLPDTFEVGLGTDLKPMLSFSFSAPENATSLDQVTVSLDYFLLPKVNQDRIANARDQFLQKQSDGKLVPFANADTLTLQLELPVGKTEEKNALINLQSGIADSFTLPVSQFVTIWDALFSKSQQSLLLKGEVEVQFTGFNPDKLPMKIALDDKYKDKPLDFITQSAPVDISNTLTFKSDPKAYSSSGPRPIARMLVNISNQTFELNEASPDHDVTVKVPVIDLILHPDKKTVYKYDVQIRYVDGSKTDLNNQTSTFEIIYVP</sequence>
<protein>
    <recommendedName>
        <fullName evidence="3">SbsA Ig-like domain-containing protein</fullName>
    </recommendedName>
</protein>
<comment type="caution">
    <text evidence="1">The sequence shown here is derived from an EMBL/GenBank/DDBJ whole genome shotgun (WGS) entry which is preliminary data.</text>
</comment>
<reference evidence="1 2" key="1">
    <citation type="submission" date="2017-08" db="EMBL/GenBank/DDBJ databases">
        <title>Comparative genomics of bacteria isolated from necrotic lesions of AOD affected trees.</title>
        <authorList>
            <person name="Doonan J."/>
            <person name="Denman S."/>
            <person name="Mcdonald J.E."/>
        </authorList>
    </citation>
    <scope>NUCLEOTIDE SEQUENCE [LARGE SCALE GENOMIC DNA]</scope>
    <source>
        <strain evidence="1 2">CIP 105588</strain>
    </source>
</reference>
<keyword evidence="2" id="KW-1185">Reference proteome</keyword>
<dbReference type="Proteomes" id="UP000284853">
    <property type="component" value="Unassembled WGS sequence"/>
</dbReference>
<evidence type="ECO:0000313" key="2">
    <source>
        <dbReference type="Proteomes" id="UP000284853"/>
    </source>
</evidence>
<evidence type="ECO:0000313" key="1">
    <source>
        <dbReference type="EMBL" id="RKF69253.1"/>
    </source>
</evidence>
<dbReference type="GeneID" id="302709754"/>